<proteinExistence type="predicted"/>
<dbReference type="Pfam" id="PF07304">
    <property type="entry name" value="SRA1"/>
    <property type="match status" value="1"/>
</dbReference>
<dbReference type="Gene3D" id="1.20.940.10">
    <property type="entry name" value="Functional domain of the splicing factor Prp18"/>
    <property type="match status" value="1"/>
</dbReference>
<feature type="region of interest" description="Disordered" evidence="1">
    <location>
        <begin position="30"/>
        <end position="64"/>
    </location>
</feature>
<evidence type="ECO:0000259" key="2">
    <source>
        <dbReference type="Pfam" id="PF07304"/>
    </source>
</evidence>
<feature type="compositionally biased region" description="Polar residues" evidence="1">
    <location>
        <begin position="254"/>
        <end position="275"/>
    </location>
</feature>
<dbReference type="Proteomes" id="UP001347796">
    <property type="component" value="Unassembled WGS sequence"/>
</dbReference>
<dbReference type="GO" id="GO:0006357">
    <property type="term" value="P:regulation of transcription by RNA polymerase II"/>
    <property type="evidence" value="ECO:0007669"/>
    <property type="project" value="InterPro"/>
</dbReference>
<organism evidence="3 4">
    <name type="scientific">Patella caerulea</name>
    <name type="common">Rayed Mediterranean limpet</name>
    <dbReference type="NCBI Taxonomy" id="87958"/>
    <lineage>
        <taxon>Eukaryota</taxon>
        <taxon>Metazoa</taxon>
        <taxon>Spiralia</taxon>
        <taxon>Lophotrochozoa</taxon>
        <taxon>Mollusca</taxon>
        <taxon>Gastropoda</taxon>
        <taxon>Patellogastropoda</taxon>
        <taxon>Patelloidea</taxon>
        <taxon>Patellidae</taxon>
        <taxon>Patella</taxon>
    </lineage>
</organism>
<gene>
    <name evidence="3" type="ORF">SNE40_016033</name>
</gene>
<reference evidence="3 4" key="1">
    <citation type="submission" date="2024-01" db="EMBL/GenBank/DDBJ databases">
        <title>The genome of the rayed Mediterranean limpet Patella caerulea (Linnaeus, 1758).</title>
        <authorList>
            <person name="Anh-Thu Weber A."/>
            <person name="Halstead-Nussloch G."/>
        </authorList>
    </citation>
    <scope>NUCLEOTIDE SEQUENCE [LARGE SCALE GENOMIC DNA]</scope>
    <source>
        <strain evidence="3">AATW-2023a</strain>
        <tissue evidence="3">Whole specimen</tissue>
    </source>
</reference>
<dbReference type="PANTHER" id="PTHR18834:SF2">
    <property type="entry name" value="STEROID RECEPTOR RNA ACTIVATOR 1"/>
    <property type="match status" value="1"/>
</dbReference>
<dbReference type="AlphaFoldDB" id="A0AAN8PCG8"/>
<dbReference type="InterPro" id="IPR009917">
    <property type="entry name" value="SRA1/Sec31"/>
</dbReference>
<dbReference type="GO" id="GO:0005634">
    <property type="term" value="C:nucleus"/>
    <property type="evidence" value="ECO:0007669"/>
    <property type="project" value="TreeGrafter"/>
</dbReference>
<evidence type="ECO:0000313" key="4">
    <source>
        <dbReference type="Proteomes" id="UP001347796"/>
    </source>
</evidence>
<accession>A0AAN8PCG8</accession>
<dbReference type="PANTHER" id="PTHR18834">
    <property type="entry name" value="STEROID RECEPTOR RNA ACTIVATOR 1"/>
    <property type="match status" value="1"/>
</dbReference>
<evidence type="ECO:0000313" key="3">
    <source>
        <dbReference type="EMBL" id="KAK6172363.1"/>
    </source>
</evidence>
<sequence length="275" mass="29903">MAAPRPGNDDRGWNDPPMFDYVAPIALSNASSPRRTQLNKRVAFPMSGSSPSGGGVLLNPEQGPPKLDVQILPPATNLDTPTPVPVLVPSLVPNPGTVEPSTAPPACPGAQTLNSLVSKLEIELIDLQKYIYDNLLKMVEEFKDRLQGRASEDLKRRLDVMNSMWSEGKLSDLVQLKVGNLLQALKENDIKTANQLHISLMVDHTAEVNQWMVAIKRLIVEKQTSCEKTNSTTDSNSEETTPSTVPFFTPSATAITQPGNLEPVETTQPSVKDEG</sequence>
<evidence type="ECO:0000256" key="1">
    <source>
        <dbReference type="SAM" id="MobiDB-lite"/>
    </source>
</evidence>
<keyword evidence="4" id="KW-1185">Reference proteome</keyword>
<feature type="compositionally biased region" description="Low complexity" evidence="1">
    <location>
        <begin position="229"/>
        <end position="253"/>
    </location>
</feature>
<feature type="domain" description="SRA1/Sec31" evidence="2">
    <location>
        <begin position="93"/>
        <end position="225"/>
    </location>
</feature>
<name>A0AAN8PCG8_PATCE</name>
<comment type="caution">
    <text evidence="3">The sequence shown here is derived from an EMBL/GenBank/DDBJ whole genome shotgun (WGS) entry which is preliminary data.</text>
</comment>
<dbReference type="EMBL" id="JAZGQO010000011">
    <property type="protein sequence ID" value="KAK6172363.1"/>
    <property type="molecule type" value="Genomic_DNA"/>
</dbReference>
<feature type="region of interest" description="Disordered" evidence="1">
    <location>
        <begin position="225"/>
        <end position="275"/>
    </location>
</feature>
<protein>
    <recommendedName>
        <fullName evidence="2">SRA1/Sec31 domain-containing protein</fullName>
    </recommendedName>
</protein>
<dbReference type="GO" id="GO:0003713">
    <property type="term" value="F:transcription coactivator activity"/>
    <property type="evidence" value="ECO:0007669"/>
    <property type="project" value="InterPro"/>
</dbReference>
<dbReference type="InterPro" id="IPR040243">
    <property type="entry name" value="Steroid_recept_RNA_1"/>
</dbReference>